<evidence type="ECO:0000313" key="2">
    <source>
        <dbReference type="Proteomes" id="UP000605427"/>
    </source>
</evidence>
<evidence type="ECO:0000313" key="1">
    <source>
        <dbReference type="EMBL" id="GGH87641.1"/>
    </source>
</evidence>
<dbReference type="EMBL" id="BMDD01000010">
    <property type="protein sequence ID" value="GGH87641.1"/>
    <property type="molecule type" value="Genomic_DNA"/>
</dbReference>
<proteinExistence type="predicted"/>
<dbReference type="Proteomes" id="UP000605427">
    <property type="component" value="Unassembled WGS sequence"/>
</dbReference>
<gene>
    <name evidence="1" type="ORF">GCM10007362_50250</name>
</gene>
<reference evidence="2" key="1">
    <citation type="journal article" date="2019" name="Int. J. Syst. Evol. Microbiol.">
        <title>The Global Catalogue of Microorganisms (GCM) 10K type strain sequencing project: providing services to taxonomists for standard genome sequencing and annotation.</title>
        <authorList>
            <consortium name="The Broad Institute Genomics Platform"/>
            <consortium name="The Broad Institute Genome Sequencing Center for Infectious Disease"/>
            <person name="Wu L."/>
            <person name="Ma J."/>
        </authorList>
    </citation>
    <scope>NUCLEOTIDE SEQUENCE [LARGE SCALE GENOMIC DNA]</scope>
    <source>
        <strain evidence="2">CCM 8702</strain>
    </source>
</reference>
<name>A0ABQ2A8A4_9BACL</name>
<accession>A0ABQ2A8A4</accession>
<protein>
    <submittedName>
        <fullName evidence="1">Uncharacterized protein</fullName>
    </submittedName>
</protein>
<organism evidence="1 2">
    <name type="scientific">Saccharibacillus endophyticus</name>
    <dbReference type="NCBI Taxonomy" id="2060666"/>
    <lineage>
        <taxon>Bacteria</taxon>
        <taxon>Bacillati</taxon>
        <taxon>Bacillota</taxon>
        <taxon>Bacilli</taxon>
        <taxon>Bacillales</taxon>
        <taxon>Paenibacillaceae</taxon>
        <taxon>Saccharibacillus</taxon>
    </lineage>
</organism>
<sequence length="66" mass="7731">MSVTSRIIATSQNNIHYYIEDVETMQPFFKITQKESEALSRLRDDGPASRFRLQYIVTRSSTLLLY</sequence>
<keyword evidence="2" id="KW-1185">Reference proteome</keyword>
<comment type="caution">
    <text evidence="1">The sequence shown here is derived from an EMBL/GenBank/DDBJ whole genome shotgun (WGS) entry which is preliminary data.</text>
</comment>